<comment type="caution">
    <text evidence="1">The sequence shown here is derived from an EMBL/GenBank/DDBJ whole genome shotgun (WGS) entry which is preliminary data.</text>
</comment>
<dbReference type="AlphaFoldDB" id="D6SPZ6"/>
<keyword evidence="2" id="KW-1185">Reference proteome</keyword>
<sequence>MTADKFQIGWSQRIRLEWLERTANLVLAGNDKDTVFASLQQDLQDQLSIGGTAKRGNREKVITILMKLWSVPPRHLQDFRNRGLNLLQVLPVKQHLLVHWGMATAVYPFWAGVAEQTGRLLRLQGHVAAAQVQRRIRERYGERETVSRAARRVLRSFMDWGVLEDSGKKGVYVQGRNLPVDTSESMGWLIEALLRAGSRDSASLHSLMHSPSLFPFSFSGSVSLNTYSGLEFMRFGMDEDMVMLSK</sequence>
<evidence type="ECO:0000313" key="2">
    <source>
        <dbReference type="Proteomes" id="UP000005496"/>
    </source>
</evidence>
<dbReference type="EMBL" id="ACJN02000002">
    <property type="protein sequence ID" value="EFI34822.1"/>
    <property type="molecule type" value="Genomic_DNA"/>
</dbReference>
<name>D6SPZ6_9BACT</name>
<accession>D6SPZ6</accession>
<dbReference type="OrthoDB" id="8454348at2"/>
<protein>
    <submittedName>
        <fullName evidence="1">Uncharacterized protein</fullName>
    </submittedName>
</protein>
<evidence type="ECO:0000313" key="1">
    <source>
        <dbReference type="EMBL" id="EFI34822.1"/>
    </source>
</evidence>
<proteinExistence type="predicted"/>
<organism evidence="1 2">
    <name type="scientific">Desulfonatronospira thiodismutans ASO3-1</name>
    <dbReference type="NCBI Taxonomy" id="555779"/>
    <lineage>
        <taxon>Bacteria</taxon>
        <taxon>Pseudomonadati</taxon>
        <taxon>Thermodesulfobacteriota</taxon>
        <taxon>Desulfovibrionia</taxon>
        <taxon>Desulfovibrionales</taxon>
        <taxon>Desulfonatronovibrionaceae</taxon>
        <taxon>Desulfonatronospira</taxon>
    </lineage>
</organism>
<dbReference type="RefSeq" id="WP_008870136.1">
    <property type="nucleotide sequence ID" value="NZ_ACJN02000002.1"/>
</dbReference>
<dbReference type="Proteomes" id="UP000005496">
    <property type="component" value="Unassembled WGS sequence"/>
</dbReference>
<dbReference type="eggNOG" id="ENOG502Z9KN">
    <property type="taxonomic scope" value="Bacteria"/>
</dbReference>
<reference evidence="1" key="1">
    <citation type="submission" date="2010-05" db="EMBL/GenBank/DDBJ databases">
        <title>The draft genome of Desulfonatronospira thiodismutans ASO3-1.</title>
        <authorList>
            <consortium name="US DOE Joint Genome Institute (JGI-PGF)"/>
            <person name="Lucas S."/>
            <person name="Copeland A."/>
            <person name="Lapidus A."/>
            <person name="Cheng J.-F."/>
            <person name="Bruce D."/>
            <person name="Goodwin L."/>
            <person name="Pitluck S."/>
            <person name="Chertkov O."/>
            <person name="Brettin T."/>
            <person name="Detter J.C."/>
            <person name="Han C."/>
            <person name="Land M.L."/>
            <person name="Hauser L."/>
            <person name="Kyrpides N."/>
            <person name="Mikhailova N."/>
            <person name="Muyzer G."/>
            <person name="Woyke T."/>
        </authorList>
    </citation>
    <scope>NUCLEOTIDE SEQUENCE [LARGE SCALE GENOMIC DNA]</scope>
    <source>
        <strain evidence="1">ASO3-1</strain>
    </source>
</reference>
<gene>
    <name evidence="1" type="ORF">Dthio_PD2210</name>
</gene>